<dbReference type="AlphaFoldDB" id="A0A2U2HIZ2"/>
<dbReference type="FunFam" id="3.90.640.10:FF:000003">
    <property type="entry name" value="Molecular chaperone DnaK"/>
    <property type="match status" value="1"/>
</dbReference>
<keyword evidence="4" id="KW-0143">Chaperone</keyword>
<proteinExistence type="inferred from homology"/>
<dbReference type="InterPro" id="IPR043129">
    <property type="entry name" value="ATPase_NBD"/>
</dbReference>
<dbReference type="Gene3D" id="3.90.640.10">
    <property type="entry name" value="Actin, Chain A, domain 4"/>
    <property type="match status" value="1"/>
</dbReference>
<keyword evidence="3 5" id="KW-0067">ATP-binding</keyword>
<dbReference type="GO" id="GO:0140662">
    <property type="term" value="F:ATP-dependent protein folding chaperone"/>
    <property type="evidence" value="ECO:0007669"/>
    <property type="project" value="InterPro"/>
</dbReference>
<dbReference type="RefSeq" id="WP_106758225.1">
    <property type="nucleotide sequence ID" value="NZ_PXWF02000239.1"/>
</dbReference>
<dbReference type="PRINTS" id="PR00301">
    <property type="entry name" value="HEATSHOCK70"/>
</dbReference>
<reference evidence="6 7" key="1">
    <citation type="submission" date="2018-04" db="EMBL/GenBank/DDBJ databases">
        <title>Massilia violaceinigra sp. nov., a novel purple-pigmented bacterium isolated from Tianshan glacier, Xinjiang, China.</title>
        <authorList>
            <person name="Wang H."/>
        </authorList>
    </citation>
    <scope>NUCLEOTIDE SEQUENCE [LARGE SCALE GENOMIC DNA]</scope>
    <source>
        <strain evidence="6 7">B448-2</strain>
    </source>
</reference>
<name>A0A2U2HIZ2_9BURK</name>
<dbReference type="OrthoDB" id="580874at2"/>
<dbReference type="PANTHER" id="PTHR19375">
    <property type="entry name" value="HEAT SHOCK PROTEIN 70KDA"/>
    <property type="match status" value="1"/>
</dbReference>
<evidence type="ECO:0000313" key="7">
    <source>
        <dbReference type="Proteomes" id="UP000241421"/>
    </source>
</evidence>
<dbReference type="EMBL" id="PXWF02000239">
    <property type="protein sequence ID" value="PWF46828.1"/>
    <property type="molecule type" value="Genomic_DNA"/>
</dbReference>
<evidence type="ECO:0000256" key="5">
    <source>
        <dbReference type="RuleBase" id="RU003322"/>
    </source>
</evidence>
<dbReference type="SUPFAM" id="SSF53067">
    <property type="entry name" value="Actin-like ATPase domain"/>
    <property type="match status" value="2"/>
</dbReference>
<evidence type="ECO:0000256" key="2">
    <source>
        <dbReference type="ARBA" id="ARBA00022741"/>
    </source>
</evidence>
<evidence type="ECO:0000256" key="1">
    <source>
        <dbReference type="ARBA" id="ARBA00007381"/>
    </source>
</evidence>
<dbReference type="GO" id="GO:0005524">
    <property type="term" value="F:ATP binding"/>
    <property type="evidence" value="ECO:0007669"/>
    <property type="project" value="UniProtKB-KW"/>
</dbReference>
<comment type="caution">
    <text evidence="6">The sequence shown here is derived from an EMBL/GenBank/DDBJ whole genome shotgun (WGS) entry which is preliminary data.</text>
</comment>
<protein>
    <submittedName>
        <fullName evidence="6">Hsp70 family protein</fullName>
    </submittedName>
</protein>
<evidence type="ECO:0000313" key="6">
    <source>
        <dbReference type="EMBL" id="PWF46828.1"/>
    </source>
</evidence>
<gene>
    <name evidence="6" type="ORF">C7C56_015225</name>
</gene>
<keyword evidence="7" id="KW-1185">Reference proteome</keyword>
<dbReference type="Gene3D" id="3.30.420.40">
    <property type="match status" value="2"/>
</dbReference>
<dbReference type="Proteomes" id="UP000241421">
    <property type="component" value="Unassembled WGS sequence"/>
</dbReference>
<evidence type="ECO:0000256" key="3">
    <source>
        <dbReference type="ARBA" id="ARBA00022840"/>
    </source>
</evidence>
<evidence type="ECO:0000256" key="4">
    <source>
        <dbReference type="ARBA" id="ARBA00023186"/>
    </source>
</evidence>
<dbReference type="InterPro" id="IPR013126">
    <property type="entry name" value="Hsp_70_fam"/>
</dbReference>
<dbReference type="Pfam" id="PF00012">
    <property type="entry name" value="HSP70"/>
    <property type="match status" value="1"/>
</dbReference>
<comment type="similarity">
    <text evidence="1 5">Belongs to the heat shock protein 70 family.</text>
</comment>
<keyword evidence="2 5" id="KW-0547">Nucleotide-binding</keyword>
<accession>A0A2U2HIZ2</accession>
<sequence length="604" mass="66631">MAVVGFDFGTTNSLISIVQGDRVISFNDEQGSPIPSVVCYEGSKTIVGREARERLSKAGLGVQGNVVRSPKTLLGRESVFVGGVERSPVDIVRDVVQFVRKFASQSRTIRDLSADRAVVTIPVNMEGRRRALLRDAFRMAGIGIVQFVHEPLAALYGYLRSSEDMAATLRLFDRQLVLVFDWGGGTLDLTLCRLVDGMLVQVGNDGTEDVGGDLFDEALRNEIERRARVARKLPDDIEVHADARSRLMHECEKAKIDLSGRSNVTIFVPTFFHGVDDPALDVTLSREDLEGIVFNLVKHGIARIESLLEREGYSTASVALCLATGGMVNMPIVKARLHELFGPQRVHVSERSASLISEGAAWVAHDDARLHLAKNVELSLARNSYMPLLCAGLEMPTEGEVRSDGFSIYCVDPTDGHGKFQLVSPHRAGPMVMADDKRRVLSNMVVNVDSKAAPFRERLQLDVEINDNLVLFAKAWSPIQKGQAQVEVHDLEFALSLPSGERGWKQATRMQDATDGGPAHGVGELVMRSNLAASENNALVPGEVLYRFDPTYFQQFRPPQIQVDERLYYEPCSYCRRVSNDPLCKCASSPATRTTQAIQPRAQQ</sequence>
<organism evidence="6 7">
    <name type="scientific">Massilia glaciei</name>
    <dbReference type="NCBI Taxonomy" id="1524097"/>
    <lineage>
        <taxon>Bacteria</taxon>
        <taxon>Pseudomonadati</taxon>
        <taxon>Pseudomonadota</taxon>
        <taxon>Betaproteobacteria</taxon>
        <taxon>Burkholderiales</taxon>
        <taxon>Oxalobacteraceae</taxon>
        <taxon>Telluria group</taxon>
        <taxon>Massilia</taxon>
    </lineage>
</organism>